<protein>
    <recommendedName>
        <fullName evidence="3">AbiEi antitoxin C-terminal domain-containing protein</fullName>
    </recommendedName>
</protein>
<reference evidence="1 2" key="1">
    <citation type="submission" date="2023-06" db="EMBL/GenBank/DDBJ databases">
        <title>Actinomycetospora Odt1-22.</title>
        <authorList>
            <person name="Supong K."/>
        </authorList>
    </citation>
    <scope>NUCLEOTIDE SEQUENCE [LARGE SCALE GENOMIC DNA]</scope>
    <source>
        <strain evidence="1 2">Odt1-22</strain>
    </source>
</reference>
<evidence type="ECO:0000313" key="1">
    <source>
        <dbReference type="EMBL" id="MDL5157106.1"/>
    </source>
</evidence>
<evidence type="ECO:0008006" key="3">
    <source>
        <dbReference type="Google" id="ProtNLM"/>
    </source>
</evidence>
<gene>
    <name evidence="1" type="ORF">QRT03_14150</name>
</gene>
<dbReference type="EMBL" id="JASVWF010000003">
    <property type="protein sequence ID" value="MDL5157106.1"/>
    <property type="molecule type" value="Genomic_DNA"/>
</dbReference>
<comment type="caution">
    <text evidence="1">The sequence shown here is derived from an EMBL/GenBank/DDBJ whole genome shotgun (WGS) entry which is preliminary data.</text>
</comment>
<sequence>MILDAPVRIDHALATGAMTREMAQSSYYLRLFPRVAVPRNLPLTMELRAHAAGLVHEQGVVAGVAAAALHRAVVAPLDPVVDLVVDVEGVRGAAGLRRRRLSLGPAETVEVCGTRVTTPARTAYDVARWLPRAEAVVVLDALARATRIGADEVRAVRDAHPDDRDRTAVEPALSWLDPRSPGPAASRLRVALLARGLPRPCVEQRLTDRDGVVSDLALAWPETRTGLSRQRGVAAAAREIGWEVVEQPDPSTDGVDGLAARLTKQMERWDPPRMLARPRPIWLLPSPPDDDGWFDDGRSRLVALPR</sequence>
<accession>A0ABT7M9I1</accession>
<name>A0ABT7M9I1_9PSEU</name>
<keyword evidence="2" id="KW-1185">Reference proteome</keyword>
<dbReference type="Proteomes" id="UP001231924">
    <property type="component" value="Unassembled WGS sequence"/>
</dbReference>
<organism evidence="1 2">
    <name type="scientific">Actinomycetospora termitidis</name>
    <dbReference type="NCBI Taxonomy" id="3053470"/>
    <lineage>
        <taxon>Bacteria</taxon>
        <taxon>Bacillati</taxon>
        <taxon>Actinomycetota</taxon>
        <taxon>Actinomycetes</taxon>
        <taxon>Pseudonocardiales</taxon>
        <taxon>Pseudonocardiaceae</taxon>
        <taxon>Actinomycetospora</taxon>
    </lineage>
</organism>
<dbReference type="RefSeq" id="WP_286053509.1">
    <property type="nucleotide sequence ID" value="NZ_JASVWF010000003.1"/>
</dbReference>
<proteinExistence type="predicted"/>
<evidence type="ECO:0000313" key="2">
    <source>
        <dbReference type="Proteomes" id="UP001231924"/>
    </source>
</evidence>